<dbReference type="PANTHER" id="PTHR33096">
    <property type="entry name" value="CXC2 DOMAIN-CONTAINING PROTEIN"/>
    <property type="match status" value="1"/>
</dbReference>
<reference evidence="2" key="1">
    <citation type="submission" date="2023-06" db="EMBL/GenBank/DDBJ databases">
        <authorList>
            <consortium name="Lawrence Berkeley National Laboratory"/>
            <person name="Ahrendt S."/>
            <person name="Sahu N."/>
            <person name="Indic B."/>
            <person name="Wong-Bajracharya J."/>
            <person name="Merenyi Z."/>
            <person name="Ke H.-M."/>
            <person name="Monk M."/>
            <person name="Kocsube S."/>
            <person name="Drula E."/>
            <person name="Lipzen A."/>
            <person name="Balint B."/>
            <person name="Henrissat B."/>
            <person name="Andreopoulos B."/>
            <person name="Martin F.M."/>
            <person name="Harder C.B."/>
            <person name="Rigling D."/>
            <person name="Ford K.L."/>
            <person name="Foster G.D."/>
            <person name="Pangilinan J."/>
            <person name="Papanicolaou A."/>
            <person name="Barry K."/>
            <person name="LaButti K."/>
            <person name="Viragh M."/>
            <person name="Koriabine M."/>
            <person name="Yan M."/>
            <person name="Riley R."/>
            <person name="Champramary S."/>
            <person name="Plett K.L."/>
            <person name="Tsai I.J."/>
            <person name="Slot J."/>
            <person name="Sipos G."/>
            <person name="Plett J."/>
            <person name="Nagy L.G."/>
            <person name="Grigoriev I.V."/>
        </authorList>
    </citation>
    <scope>NUCLEOTIDE SEQUENCE</scope>
    <source>
        <strain evidence="2">HWK02</strain>
    </source>
</reference>
<name>A0AA39PDQ2_9AGAR</name>
<dbReference type="Proteomes" id="UP001175228">
    <property type="component" value="Unassembled WGS sequence"/>
</dbReference>
<gene>
    <name evidence="2" type="ORF">EDD18DRAFT_1312171</name>
</gene>
<dbReference type="Pfam" id="PF18758">
    <property type="entry name" value="KDZ"/>
    <property type="match status" value="1"/>
</dbReference>
<evidence type="ECO:0000313" key="3">
    <source>
        <dbReference type="Proteomes" id="UP001175228"/>
    </source>
</evidence>
<feature type="domain" description="CxC2-like cysteine cluster KDZ transposase-associated" evidence="1">
    <location>
        <begin position="68"/>
        <end position="164"/>
    </location>
</feature>
<sequence length="859" mass="97840">MLQLEALPSDAPKNCATCGLDLGRFRCLSCMDARMLCKTCIVDMHQAMPLHKIEVWQMLFLFPCLKRALGLVIQLGHWLGDTCSLPTVVKSFVIIDVDGIFTVQMATERHHQLLQSRLWPATTIYPQTAATFRILHLFQVLSFMSKISIYEFYHTLARLADNTGMHPPPDRYGAFLRIIREWRHLQAMKQFGRGHEPGGIEATQPGELALRCPACPHPRINLPDGWANNTKNPWIYRLFLAIDANFRLRRLNVSSEESDPSLNHGYAYFVEEKKFRSHLETYGAVILIEEKSTCNNHDAVKLVNSRGGQGAAATGVGAVVCGRHDMKRPLSVGDLQKGERYINMDYFALSMLTCDTPPWLVISYDIACQWHKNLFIPKFHLPAHILPCHNNFSFNYSAKVGRTDGEAPEQGWAATNALANSTKEMGPGSRRDTLDNHFGDYNCAHAQHVVKFISFEDALCREHSTAIDEWRKIVLLWESDHSQVNPFAPLLRPVTKNAVHLELAQEEKEETSIEICHDVSPSEFIAQGLQLEEAQVRLTDDIKELGTHSTDLQRMRVQQQVNCILRKIEAWIEVQKVYMPKTSLLRAKDDDQRPPGTEIHATKIPLYLPSAALRLGATDPAAQTSVIKDERRLRLTQAHDTLATLREHLLLKSYLVIWRQRFSQGQRYGTKANTLMHRVEMKIRADAAWYRHVYAALDVVSTHLSQHEWKNGLSPLKAEDVRGLDDYNESLSEGQRTLSWIWKTQLQGGKEGLQEALRIEWCKSCAHAQHWQEECVLLTEEMRRVQTTFQYYTGLWKDRGKNVGLPGARAYALKQEALWNELNANACEQWNSLKEMLPSASPEALDSEIDLDSLPHYSS</sequence>
<dbReference type="PANTHER" id="PTHR33096:SF1">
    <property type="entry name" value="CXC1-LIKE CYSTEINE CLUSTER ASSOCIATED WITH KDZ TRANSPOSASES DOMAIN-CONTAINING PROTEIN"/>
    <property type="match status" value="1"/>
</dbReference>
<evidence type="ECO:0000313" key="2">
    <source>
        <dbReference type="EMBL" id="KAK0481940.1"/>
    </source>
</evidence>
<dbReference type="Pfam" id="PF18803">
    <property type="entry name" value="CxC2"/>
    <property type="match status" value="1"/>
</dbReference>
<evidence type="ECO:0000259" key="1">
    <source>
        <dbReference type="Pfam" id="PF18803"/>
    </source>
</evidence>
<dbReference type="CDD" id="cd19757">
    <property type="entry name" value="Bbox1"/>
    <property type="match status" value="1"/>
</dbReference>
<dbReference type="InterPro" id="IPR040521">
    <property type="entry name" value="KDZ"/>
</dbReference>
<dbReference type="EMBL" id="JAUEPU010000071">
    <property type="protein sequence ID" value="KAK0481940.1"/>
    <property type="molecule type" value="Genomic_DNA"/>
</dbReference>
<organism evidence="2 3">
    <name type="scientific">Armillaria luteobubalina</name>
    <dbReference type="NCBI Taxonomy" id="153913"/>
    <lineage>
        <taxon>Eukaryota</taxon>
        <taxon>Fungi</taxon>
        <taxon>Dikarya</taxon>
        <taxon>Basidiomycota</taxon>
        <taxon>Agaricomycotina</taxon>
        <taxon>Agaricomycetes</taxon>
        <taxon>Agaricomycetidae</taxon>
        <taxon>Agaricales</taxon>
        <taxon>Marasmiineae</taxon>
        <taxon>Physalacriaceae</taxon>
        <taxon>Armillaria</taxon>
    </lineage>
</organism>
<protein>
    <recommendedName>
        <fullName evidence="1">CxC2-like cysteine cluster KDZ transposase-associated domain-containing protein</fullName>
    </recommendedName>
</protein>
<dbReference type="InterPro" id="IPR041457">
    <property type="entry name" value="CxC2_KDZ-assoc"/>
</dbReference>
<accession>A0AA39PDQ2</accession>
<proteinExistence type="predicted"/>
<dbReference type="AlphaFoldDB" id="A0AA39PDQ2"/>
<keyword evidence="3" id="KW-1185">Reference proteome</keyword>
<comment type="caution">
    <text evidence="2">The sequence shown here is derived from an EMBL/GenBank/DDBJ whole genome shotgun (WGS) entry which is preliminary data.</text>
</comment>